<keyword evidence="2" id="KW-0456">Lyase</keyword>
<dbReference type="Proteomes" id="UP000008370">
    <property type="component" value="Unassembled WGS sequence"/>
</dbReference>
<dbReference type="Pfam" id="PF21294">
    <property type="entry name" value="Polysacc_lyase_14"/>
    <property type="match status" value="1"/>
</dbReference>
<dbReference type="Gene3D" id="2.60.120.200">
    <property type="match status" value="1"/>
</dbReference>
<dbReference type="AlphaFoldDB" id="K5VR66"/>
<sequence>MTATNVLFPIPHAQIVSGLTTAPAVSLVHAAHVALFDSKLGIHNVSRHSHNVVIPPYADAAHPTAWEAVFANKTAPPGGFGFYIHGPETWQHKLKRRGEWQEVIMSYEVLFEDGWEWQRGGKLPGICLS</sequence>
<dbReference type="KEGG" id="pco:PHACADRAFT_265869"/>
<protein>
    <submittedName>
        <fullName evidence="2">Polysaccharide lyase family 14 protein</fullName>
    </submittedName>
</protein>
<feature type="domain" description="Polysaccharide lyase 14" evidence="1">
    <location>
        <begin position="71"/>
        <end position="127"/>
    </location>
</feature>
<organism evidence="2 3">
    <name type="scientific">Phanerochaete carnosa (strain HHB-10118-sp)</name>
    <name type="common">White-rot fungus</name>
    <name type="synonym">Peniophora carnosa</name>
    <dbReference type="NCBI Taxonomy" id="650164"/>
    <lineage>
        <taxon>Eukaryota</taxon>
        <taxon>Fungi</taxon>
        <taxon>Dikarya</taxon>
        <taxon>Basidiomycota</taxon>
        <taxon>Agaricomycotina</taxon>
        <taxon>Agaricomycetes</taxon>
        <taxon>Polyporales</taxon>
        <taxon>Phanerochaetaceae</taxon>
        <taxon>Phanerochaete</taxon>
    </lineage>
</organism>
<evidence type="ECO:0000313" key="2">
    <source>
        <dbReference type="EMBL" id="EKM49069.1"/>
    </source>
</evidence>
<keyword evidence="3" id="KW-1185">Reference proteome</keyword>
<dbReference type="InParanoid" id="K5VR66"/>
<dbReference type="STRING" id="650164.K5VR66"/>
<dbReference type="InterPro" id="IPR048958">
    <property type="entry name" value="Polysacc_lyase_14"/>
</dbReference>
<dbReference type="HOGENOM" id="CLU_1986897_0_0_1"/>
<reference evidence="2 3" key="1">
    <citation type="journal article" date="2012" name="BMC Genomics">
        <title>Comparative genomics of the white-rot fungi, Phanerochaete carnosa and P. chrysosporium, to elucidate the genetic basis of the distinct wood types they colonize.</title>
        <authorList>
            <person name="Suzuki H."/>
            <person name="MacDonald J."/>
            <person name="Syed K."/>
            <person name="Salamov A."/>
            <person name="Hori C."/>
            <person name="Aerts A."/>
            <person name="Henrissat B."/>
            <person name="Wiebenga A."/>
            <person name="vanKuyk P.A."/>
            <person name="Barry K."/>
            <person name="Lindquist E."/>
            <person name="LaButti K."/>
            <person name="Lapidus A."/>
            <person name="Lucas S."/>
            <person name="Coutinho P."/>
            <person name="Gong Y."/>
            <person name="Samejima M."/>
            <person name="Mahadevan R."/>
            <person name="Abou-Zaid M."/>
            <person name="de Vries R.P."/>
            <person name="Igarashi K."/>
            <person name="Yadav J.S."/>
            <person name="Grigoriev I.V."/>
            <person name="Master E.R."/>
        </authorList>
    </citation>
    <scope>NUCLEOTIDE SEQUENCE [LARGE SCALE GENOMIC DNA]</scope>
    <source>
        <strain evidence="2 3">HHB-10118-sp</strain>
    </source>
</reference>
<evidence type="ECO:0000259" key="1">
    <source>
        <dbReference type="Pfam" id="PF21294"/>
    </source>
</evidence>
<evidence type="ECO:0000313" key="3">
    <source>
        <dbReference type="Proteomes" id="UP000008370"/>
    </source>
</evidence>
<name>K5VR66_PHACS</name>
<accession>K5VR66</accession>
<gene>
    <name evidence="2" type="ORF">PHACADRAFT_265869</name>
</gene>
<dbReference type="GO" id="GO:0016829">
    <property type="term" value="F:lyase activity"/>
    <property type="evidence" value="ECO:0007669"/>
    <property type="project" value="UniProtKB-KW"/>
</dbReference>
<dbReference type="RefSeq" id="XP_007402380.1">
    <property type="nucleotide sequence ID" value="XM_007402318.1"/>
</dbReference>
<proteinExistence type="predicted"/>
<dbReference type="EMBL" id="JH930566">
    <property type="protein sequence ID" value="EKM49069.1"/>
    <property type="molecule type" value="Genomic_DNA"/>
</dbReference>
<dbReference type="GeneID" id="18919229"/>
<dbReference type="OrthoDB" id="3337916at2759"/>